<feature type="region of interest" description="Disordered" evidence="1">
    <location>
        <begin position="1"/>
        <end position="42"/>
    </location>
</feature>
<name>M3EN04_9ACTN</name>
<gene>
    <name evidence="2" type="ORF">SBD_7971</name>
</gene>
<sequence length="42" mass="4344">MARRGAGVDGPGGGQGGGRRQARGQGREEASERHGVTVGRRR</sequence>
<feature type="compositionally biased region" description="Gly residues" evidence="1">
    <location>
        <begin position="7"/>
        <end position="19"/>
    </location>
</feature>
<reference evidence="3" key="1">
    <citation type="journal article" date="2013" name="Genome Announc.">
        <title>Draft Genome Sequence of Streptomyces bottropensis ATCC 25435, a Bottromycin-Producing Actinomycete.</title>
        <authorList>
            <person name="Zhang H."/>
            <person name="Zhou W."/>
            <person name="Zhuang Y."/>
            <person name="Liang X."/>
            <person name="Liu T."/>
        </authorList>
    </citation>
    <scope>NUCLEOTIDE SEQUENCE [LARGE SCALE GENOMIC DNA]</scope>
    <source>
        <strain evidence="3">ATCC 25435</strain>
    </source>
</reference>
<feature type="compositionally biased region" description="Basic and acidic residues" evidence="1">
    <location>
        <begin position="25"/>
        <end position="35"/>
    </location>
</feature>
<evidence type="ECO:0000256" key="1">
    <source>
        <dbReference type="SAM" id="MobiDB-lite"/>
    </source>
</evidence>
<protein>
    <submittedName>
        <fullName evidence="2">Uncharacterized protein</fullName>
    </submittedName>
</protein>
<dbReference type="EMBL" id="KB405098">
    <property type="protein sequence ID" value="EMF50408.1"/>
    <property type="molecule type" value="Genomic_DNA"/>
</dbReference>
<evidence type="ECO:0000313" key="2">
    <source>
        <dbReference type="EMBL" id="EMF50408.1"/>
    </source>
</evidence>
<proteinExistence type="predicted"/>
<dbReference type="AlphaFoldDB" id="M3EN04"/>
<dbReference type="Proteomes" id="UP000030760">
    <property type="component" value="Unassembled WGS sequence"/>
</dbReference>
<evidence type="ECO:0000313" key="3">
    <source>
        <dbReference type="Proteomes" id="UP000030760"/>
    </source>
</evidence>
<accession>M3EN04</accession>
<organism evidence="2 3">
    <name type="scientific">Streptomyces bottropensis ATCC 25435</name>
    <dbReference type="NCBI Taxonomy" id="1054862"/>
    <lineage>
        <taxon>Bacteria</taxon>
        <taxon>Bacillati</taxon>
        <taxon>Actinomycetota</taxon>
        <taxon>Actinomycetes</taxon>
        <taxon>Kitasatosporales</taxon>
        <taxon>Streptomycetaceae</taxon>
        <taxon>Streptomyces</taxon>
    </lineage>
</organism>